<proteinExistence type="predicted"/>
<dbReference type="Proteomes" id="UP000250043">
    <property type="component" value="Unassembled WGS sequence"/>
</dbReference>
<keyword evidence="2" id="KW-0812">Transmembrane</keyword>
<gene>
    <name evidence="6" type="ORF">OBBRIDRAFT_788932</name>
</gene>
<dbReference type="PANTHER" id="PTHR13608">
    <property type="entry name" value="ARMADILLO-LIKE HELICAL DOMAIN-CONTAINING PROTEIN 3"/>
    <property type="match status" value="1"/>
</dbReference>
<dbReference type="InterPro" id="IPR039868">
    <property type="entry name" value="ARMD3-like"/>
</dbReference>
<dbReference type="OrthoDB" id="2012278at2759"/>
<evidence type="ECO:0000259" key="5">
    <source>
        <dbReference type="SMART" id="SM01158"/>
    </source>
</evidence>
<dbReference type="InterPro" id="IPR013636">
    <property type="entry name" value="ARMH3_C"/>
</dbReference>
<evidence type="ECO:0000313" key="6">
    <source>
        <dbReference type="EMBL" id="OCH94681.1"/>
    </source>
</evidence>
<evidence type="ECO:0000256" key="2">
    <source>
        <dbReference type="ARBA" id="ARBA00022692"/>
    </source>
</evidence>
<feature type="domain" description="Armadillo-like helical" evidence="5">
    <location>
        <begin position="291"/>
        <end position="483"/>
    </location>
</feature>
<protein>
    <recommendedName>
        <fullName evidence="5">Armadillo-like helical domain-containing protein</fullName>
    </recommendedName>
</protein>
<dbReference type="Pfam" id="PF08427">
    <property type="entry name" value="ARMH3_C"/>
    <property type="match status" value="1"/>
</dbReference>
<dbReference type="GO" id="GO:0016020">
    <property type="term" value="C:membrane"/>
    <property type="evidence" value="ECO:0007669"/>
    <property type="project" value="UniProtKB-SubCell"/>
</dbReference>
<comment type="subcellular location">
    <subcellularLocation>
        <location evidence="1">Membrane</location>
    </subcellularLocation>
</comment>
<evidence type="ECO:0000256" key="4">
    <source>
        <dbReference type="ARBA" id="ARBA00023136"/>
    </source>
</evidence>
<accession>A0A8E2DS35</accession>
<evidence type="ECO:0000256" key="3">
    <source>
        <dbReference type="ARBA" id="ARBA00022989"/>
    </source>
</evidence>
<organism evidence="6 7">
    <name type="scientific">Obba rivulosa</name>
    <dbReference type="NCBI Taxonomy" id="1052685"/>
    <lineage>
        <taxon>Eukaryota</taxon>
        <taxon>Fungi</taxon>
        <taxon>Dikarya</taxon>
        <taxon>Basidiomycota</taxon>
        <taxon>Agaricomycotina</taxon>
        <taxon>Agaricomycetes</taxon>
        <taxon>Polyporales</taxon>
        <taxon>Gelatoporiaceae</taxon>
        <taxon>Obba</taxon>
    </lineage>
</organism>
<name>A0A8E2DS35_9APHY</name>
<evidence type="ECO:0000256" key="1">
    <source>
        <dbReference type="ARBA" id="ARBA00004370"/>
    </source>
</evidence>
<keyword evidence="4" id="KW-0472">Membrane</keyword>
<keyword evidence="3" id="KW-1133">Transmembrane helix</keyword>
<dbReference type="AlphaFoldDB" id="A0A8E2DS35"/>
<sequence length="520" mass="58041">MELFAGGVKDSDRVFSDLTATLAEILGDNNAPASCRHAVLQLAVILVCGISQLSPGAYFLRRDLFPCIVAIITCPETERYTFEAVLLLSLLANFHKSDAGRLNPYLKRIRETTDNVLMRKICWASNFVADAAVKAYQKILDDSPPTIGSALGLLFSSLRPDRALSSKPLDLSRELFKDQPIEACVVLLPIFEFSHANGTFRSAIIEPLDQSKERSKEGSPLAYTLLTLFSYILSHASSSSSARAIAYANLSLNILLIMVEDEKILSSLCSPSKANIRMCRQRPPLLPAFLPRAPICAVLDCVLLWLRHNLHKRLEVHSYIVSIRVASHVVWVLHKEHSHLEYYWQELWRALLGMLDFLSNKLDSLITTGGGIEQLVKETLWLLDDSLYFSDDILPSPRAVHGLVYELVHSVAILRKLRTLLDKVAIPSSPTRKRASSINDRTQEALTNILATTDYYENKIKDAGVQSATDALRLVAREIDQNGLNYNKDHHQGSDPPSKQGEEVVGFIRYAYLDGMSLMP</sequence>
<dbReference type="GO" id="GO:0005829">
    <property type="term" value="C:cytosol"/>
    <property type="evidence" value="ECO:0007669"/>
    <property type="project" value="TreeGrafter"/>
</dbReference>
<dbReference type="EMBL" id="KV722341">
    <property type="protein sequence ID" value="OCH94681.1"/>
    <property type="molecule type" value="Genomic_DNA"/>
</dbReference>
<reference evidence="6 7" key="1">
    <citation type="submission" date="2016-07" db="EMBL/GenBank/DDBJ databases">
        <title>Draft genome of the white-rot fungus Obba rivulosa 3A-2.</title>
        <authorList>
            <consortium name="DOE Joint Genome Institute"/>
            <person name="Miettinen O."/>
            <person name="Riley R."/>
            <person name="Acob R."/>
            <person name="Barry K."/>
            <person name="Cullen D."/>
            <person name="De Vries R."/>
            <person name="Hainaut M."/>
            <person name="Hatakka A."/>
            <person name="Henrissat B."/>
            <person name="Hilden K."/>
            <person name="Kuo R."/>
            <person name="Labutti K."/>
            <person name="Lipzen A."/>
            <person name="Makela M.R."/>
            <person name="Sandor L."/>
            <person name="Spatafora J.W."/>
            <person name="Grigoriev I.V."/>
            <person name="Hibbett D.S."/>
        </authorList>
    </citation>
    <scope>NUCLEOTIDE SEQUENCE [LARGE SCALE GENOMIC DNA]</scope>
    <source>
        <strain evidence="6 7">3A-2</strain>
    </source>
</reference>
<dbReference type="SMART" id="SM01158">
    <property type="entry name" value="DUF1741"/>
    <property type="match status" value="1"/>
</dbReference>
<keyword evidence="7" id="KW-1185">Reference proteome</keyword>
<evidence type="ECO:0000313" key="7">
    <source>
        <dbReference type="Proteomes" id="UP000250043"/>
    </source>
</evidence>
<dbReference type="PANTHER" id="PTHR13608:SF3">
    <property type="entry name" value="ARMADILLO-LIKE HELICAL DOMAIN-CONTAINING PROTEIN 3"/>
    <property type="match status" value="1"/>
</dbReference>